<dbReference type="SUPFAM" id="SSF52540">
    <property type="entry name" value="P-loop containing nucleoside triphosphate hydrolases"/>
    <property type="match status" value="1"/>
</dbReference>
<dbReference type="EMBL" id="DSMV01000116">
    <property type="protein sequence ID" value="HDW51470.1"/>
    <property type="molecule type" value="Genomic_DNA"/>
</dbReference>
<dbReference type="InterPro" id="IPR027417">
    <property type="entry name" value="P-loop_NTPase"/>
</dbReference>
<comment type="caution">
    <text evidence="2">The sequence shown here is derived from an EMBL/GenBank/DDBJ whole genome shotgun (WGS) entry which is preliminary data.</text>
</comment>
<evidence type="ECO:0000313" key="2">
    <source>
        <dbReference type="EMBL" id="HDW51470.1"/>
    </source>
</evidence>
<dbReference type="Pfam" id="PF03205">
    <property type="entry name" value="MobB"/>
    <property type="match status" value="1"/>
</dbReference>
<dbReference type="AlphaFoldDB" id="A0A7C1J7W0"/>
<name>A0A7C1J7W0_9THEO</name>
<dbReference type="PANTHER" id="PTHR40072">
    <property type="entry name" value="MOLYBDOPTERIN-GUANINE DINUCLEOTIDE BIOSYNTHESIS ADAPTER PROTEIN-RELATED"/>
    <property type="match status" value="1"/>
</dbReference>
<reference evidence="2" key="1">
    <citation type="journal article" date="2020" name="mSystems">
        <title>Genome- and Community-Level Interaction Insights into Carbon Utilization and Element Cycling Functions of Hydrothermarchaeota in Hydrothermal Sediment.</title>
        <authorList>
            <person name="Zhou Z."/>
            <person name="Liu Y."/>
            <person name="Xu W."/>
            <person name="Pan J."/>
            <person name="Luo Z.H."/>
            <person name="Li M."/>
        </authorList>
    </citation>
    <scope>NUCLEOTIDE SEQUENCE [LARGE SCALE GENOMIC DNA]</scope>
    <source>
        <strain evidence="2">SpSt-301</strain>
    </source>
</reference>
<dbReference type="NCBIfam" id="TIGR00176">
    <property type="entry name" value="mobB"/>
    <property type="match status" value="1"/>
</dbReference>
<proteinExistence type="predicted"/>
<feature type="domain" description="Molybdopterin-guanine dinucleotide biosynthesis protein B (MobB)" evidence="1">
    <location>
        <begin position="23"/>
        <end position="132"/>
    </location>
</feature>
<dbReference type="Gene3D" id="3.40.50.300">
    <property type="entry name" value="P-loop containing nucleotide triphosphate hydrolases"/>
    <property type="match status" value="1"/>
</dbReference>
<evidence type="ECO:0000259" key="1">
    <source>
        <dbReference type="Pfam" id="PF03205"/>
    </source>
</evidence>
<dbReference type="PANTHER" id="PTHR40072:SF1">
    <property type="entry name" value="MOLYBDOPTERIN-GUANINE DINUCLEOTIDE BIOSYNTHESIS ADAPTER PROTEIN"/>
    <property type="match status" value="1"/>
</dbReference>
<dbReference type="InterPro" id="IPR004435">
    <property type="entry name" value="MobB_dom"/>
</dbReference>
<gene>
    <name evidence="2" type="primary">mobB</name>
    <name evidence="2" type="ORF">ENQ35_01800</name>
</gene>
<dbReference type="InterPro" id="IPR052539">
    <property type="entry name" value="MGD_biosynthesis_adapter"/>
</dbReference>
<dbReference type="GO" id="GO:0006777">
    <property type="term" value="P:Mo-molybdopterin cofactor biosynthetic process"/>
    <property type="evidence" value="ECO:0007669"/>
    <property type="project" value="InterPro"/>
</dbReference>
<organism evidence="2">
    <name type="scientific">Ammonifex degensii</name>
    <dbReference type="NCBI Taxonomy" id="42838"/>
    <lineage>
        <taxon>Bacteria</taxon>
        <taxon>Bacillati</taxon>
        <taxon>Bacillota</taxon>
        <taxon>Clostridia</taxon>
        <taxon>Thermoanaerobacterales</taxon>
        <taxon>Thermoanaerobacteraceae</taxon>
        <taxon>Ammonifex</taxon>
    </lineage>
</organism>
<sequence length="183" mass="19228">MPEKVADKPAGLIRDGAVPPVPVVSIAGPSGVGKTALIMGLVAALRTAGCRVAVLKHTRHLVKDTPGKDTNRFMQAGAYRAALVGPGGFLCFENNAEPPLAAVLTLLSRDVDMIMVEGYREAPFPQVRVLGVGDEPAVDGRTVAVVSREPVCLPVRVFHPEDVSGLASFLKSHFCPARGDGHC</sequence>
<accession>A0A7C1J7W0</accession>
<dbReference type="GO" id="GO:0005525">
    <property type="term" value="F:GTP binding"/>
    <property type="evidence" value="ECO:0007669"/>
    <property type="project" value="InterPro"/>
</dbReference>
<protein>
    <submittedName>
        <fullName evidence="2">Molybdopterin-guanine dinucleotide biosynthesis protein B</fullName>
    </submittedName>
</protein>